<sequence>MKYFFFSLLFTSLVYSQQSIIVQYDFQTSFLIKENTKEAAQKLLEETIALANNQKFELIFSKKRASFKLIDQLSIGADTKLINITQLAFTSPDVYSDLEAKTQITAQNDGTLIESKITDSNWEVTPESKTIGAYLCYKAIFNKPFVNRYGENKINKIVAWFAPNLPYSIGPKYFCGLPGLILEVTEYDKTYLASKIELMDEIIDLKFPKGKTVAKEDYDKKLESSAGGIYLAKKREKEKDKQ</sequence>
<dbReference type="Pfam" id="PF09697">
    <property type="entry name" value="Porph_ging"/>
    <property type="match status" value="1"/>
</dbReference>
<proteinExistence type="predicted"/>
<evidence type="ECO:0000313" key="1">
    <source>
        <dbReference type="EMBL" id="TDE06435.1"/>
    </source>
</evidence>
<dbReference type="InterPro" id="IPR005901">
    <property type="entry name" value="GLPGLI"/>
</dbReference>
<dbReference type="RefSeq" id="WP_132108731.1">
    <property type="nucleotide sequence ID" value="NZ_SMFO01000001.1"/>
</dbReference>
<dbReference type="NCBIfam" id="TIGR01200">
    <property type="entry name" value="GLPGLI"/>
    <property type="match status" value="1"/>
</dbReference>
<dbReference type="Proteomes" id="UP000294597">
    <property type="component" value="Unassembled WGS sequence"/>
</dbReference>
<organism evidence="1 2">
    <name type="scientific">Flavobacterium hiemivividum</name>
    <dbReference type="NCBI Taxonomy" id="2541734"/>
    <lineage>
        <taxon>Bacteria</taxon>
        <taxon>Pseudomonadati</taxon>
        <taxon>Bacteroidota</taxon>
        <taxon>Flavobacteriia</taxon>
        <taxon>Flavobacteriales</taxon>
        <taxon>Flavobacteriaceae</taxon>
        <taxon>Flavobacterium</taxon>
    </lineage>
</organism>
<reference evidence="1 2" key="1">
    <citation type="submission" date="2019-03" db="EMBL/GenBank/DDBJ databases">
        <title>Flavobacterium TSA-D2 sp. nov., isolated from arctic soil.</title>
        <authorList>
            <person name="Chaudhary D.K."/>
        </authorList>
    </citation>
    <scope>NUCLEOTIDE SEQUENCE [LARGE SCALE GENOMIC DNA]</scope>
    <source>
        <strain evidence="1 2">TSA-D2</strain>
    </source>
</reference>
<dbReference type="AlphaFoldDB" id="A0A4R5D7J5"/>
<evidence type="ECO:0000313" key="2">
    <source>
        <dbReference type="Proteomes" id="UP000294597"/>
    </source>
</evidence>
<accession>A0A4R5D7J5</accession>
<dbReference type="EMBL" id="SMFO01000001">
    <property type="protein sequence ID" value="TDE06435.1"/>
    <property type="molecule type" value="Genomic_DNA"/>
</dbReference>
<name>A0A4R5D7J5_9FLAO</name>
<protein>
    <submittedName>
        <fullName evidence="1">GLPGLI family protein</fullName>
    </submittedName>
</protein>
<gene>
    <name evidence="1" type="ORF">E0F98_02130</name>
</gene>
<keyword evidence="2" id="KW-1185">Reference proteome</keyword>
<comment type="caution">
    <text evidence="1">The sequence shown here is derived from an EMBL/GenBank/DDBJ whole genome shotgun (WGS) entry which is preliminary data.</text>
</comment>